<evidence type="ECO:0000313" key="8">
    <source>
        <dbReference type="Proteomes" id="UP001500635"/>
    </source>
</evidence>
<dbReference type="Proteomes" id="UP001500635">
    <property type="component" value="Unassembled WGS sequence"/>
</dbReference>
<feature type="transmembrane region" description="Helical" evidence="6">
    <location>
        <begin position="61"/>
        <end position="84"/>
    </location>
</feature>
<evidence type="ECO:0000256" key="3">
    <source>
        <dbReference type="ARBA" id="ARBA00022692"/>
    </source>
</evidence>
<evidence type="ECO:0000256" key="1">
    <source>
        <dbReference type="ARBA" id="ARBA00004141"/>
    </source>
</evidence>
<reference evidence="8" key="1">
    <citation type="journal article" date="2019" name="Int. J. Syst. Evol. Microbiol.">
        <title>The Global Catalogue of Microorganisms (GCM) 10K type strain sequencing project: providing services to taxonomists for standard genome sequencing and annotation.</title>
        <authorList>
            <consortium name="The Broad Institute Genomics Platform"/>
            <consortium name="The Broad Institute Genome Sequencing Center for Infectious Disease"/>
            <person name="Wu L."/>
            <person name="Ma J."/>
        </authorList>
    </citation>
    <scope>NUCLEOTIDE SEQUENCE [LARGE SCALE GENOMIC DNA]</scope>
    <source>
        <strain evidence="8">JCM 17688</strain>
    </source>
</reference>
<proteinExistence type="predicted"/>
<accession>A0ABP8KHZ6</accession>
<gene>
    <name evidence="7" type="ORF">GCM10023147_50880</name>
</gene>
<dbReference type="PANTHER" id="PTHR11706">
    <property type="entry name" value="SOLUTE CARRIER PROTEIN FAMILY 11 MEMBER"/>
    <property type="match status" value="1"/>
</dbReference>
<evidence type="ECO:0000313" key="7">
    <source>
        <dbReference type="EMBL" id="GAA4406998.1"/>
    </source>
</evidence>
<keyword evidence="2" id="KW-0813">Transport</keyword>
<sequence length="116" mass="12337">MVVLIQYQSAKLGLVSGRSLPQVLGERLPQRARVAFWGQAEIVAAATDIAEVIGGAIALQLLFGLPLVLGGVIVGIASLLLLVVQGRRQRRFEEIIMALTGTAHRSTTTGCDDWSA</sequence>
<dbReference type="Pfam" id="PF01566">
    <property type="entry name" value="Nramp"/>
    <property type="match status" value="1"/>
</dbReference>
<dbReference type="InterPro" id="IPR001046">
    <property type="entry name" value="NRAMP_fam"/>
</dbReference>
<evidence type="ECO:0000256" key="4">
    <source>
        <dbReference type="ARBA" id="ARBA00022989"/>
    </source>
</evidence>
<dbReference type="EMBL" id="BAABFR010000168">
    <property type="protein sequence ID" value="GAA4406998.1"/>
    <property type="molecule type" value="Genomic_DNA"/>
</dbReference>
<evidence type="ECO:0000256" key="6">
    <source>
        <dbReference type="SAM" id="Phobius"/>
    </source>
</evidence>
<evidence type="ECO:0000256" key="5">
    <source>
        <dbReference type="ARBA" id="ARBA00023136"/>
    </source>
</evidence>
<keyword evidence="5 6" id="KW-0472">Membrane</keyword>
<keyword evidence="3 6" id="KW-0812">Transmembrane</keyword>
<name>A0ABP8KHZ6_9ACTN</name>
<protein>
    <submittedName>
        <fullName evidence="7">Uncharacterized protein</fullName>
    </submittedName>
</protein>
<organism evidence="7 8">
    <name type="scientific">Tsukamurella soli</name>
    <dbReference type="NCBI Taxonomy" id="644556"/>
    <lineage>
        <taxon>Bacteria</taxon>
        <taxon>Bacillati</taxon>
        <taxon>Actinomycetota</taxon>
        <taxon>Actinomycetes</taxon>
        <taxon>Mycobacteriales</taxon>
        <taxon>Tsukamurellaceae</taxon>
        <taxon>Tsukamurella</taxon>
    </lineage>
</organism>
<keyword evidence="4 6" id="KW-1133">Transmembrane helix</keyword>
<comment type="caution">
    <text evidence="7">The sequence shown here is derived from an EMBL/GenBank/DDBJ whole genome shotgun (WGS) entry which is preliminary data.</text>
</comment>
<dbReference type="PANTHER" id="PTHR11706:SF33">
    <property type="entry name" value="NATURAL RESISTANCE-ASSOCIATED MACROPHAGE PROTEIN 2"/>
    <property type="match status" value="1"/>
</dbReference>
<comment type="subcellular location">
    <subcellularLocation>
        <location evidence="1">Membrane</location>
        <topology evidence="1">Multi-pass membrane protein</topology>
    </subcellularLocation>
</comment>
<dbReference type="PRINTS" id="PR00447">
    <property type="entry name" value="NATRESASSCMP"/>
</dbReference>
<evidence type="ECO:0000256" key="2">
    <source>
        <dbReference type="ARBA" id="ARBA00022448"/>
    </source>
</evidence>
<keyword evidence="8" id="KW-1185">Reference proteome</keyword>